<evidence type="ECO:0000313" key="2">
    <source>
        <dbReference type="EMBL" id="ACZ38120.1"/>
    </source>
</evidence>
<dbReference type="SUPFAM" id="SSF109854">
    <property type="entry name" value="DinB/YfiT-like putative metalloenzymes"/>
    <property type="match status" value="1"/>
</dbReference>
<dbReference type="AlphaFoldDB" id="D1C1K3"/>
<gene>
    <name evidence="2" type="ordered locus">Sthe_0683</name>
</gene>
<proteinExistence type="predicted"/>
<protein>
    <recommendedName>
        <fullName evidence="1">DinB-like domain-containing protein</fullName>
    </recommendedName>
</protein>
<dbReference type="InParanoid" id="D1C1K3"/>
<evidence type="ECO:0000313" key="3">
    <source>
        <dbReference type="Proteomes" id="UP000002027"/>
    </source>
</evidence>
<dbReference type="OrthoDB" id="156023at2"/>
<feature type="domain" description="DinB-like" evidence="1">
    <location>
        <begin position="16"/>
        <end position="142"/>
    </location>
</feature>
<accession>D1C1K3</accession>
<reference evidence="2 3" key="2">
    <citation type="journal article" date="2010" name="Stand. Genomic Sci.">
        <title>Complete genome sequence of Desulfohalobium retbaense type strain (HR(100)).</title>
        <authorList>
            <person name="Spring S."/>
            <person name="Nolan M."/>
            <person name="Lapidus A."/>
            <person name="Glavina Del Rio T."/>
            <person name="Copeland A."/>
            <person name="Tice H."/>
            <person name="Cheng J.F."/>
            <person name="Lucas S."/>
            <person name="Land M."/>
            <person name="Chen F."/>
            <person name="Bruce D."/>
            <person name="Goodwin L."/>
            <person name="Pitluck S."/>
            <person name="Ivanova N."/>
            <person name="Mavromatis K."/>
            <person name="Mikhailova N."/>
            <person name="Pati A."/>
            <person name="Chen A."/>
            <person name="Palaniappan K."/>
            <person name="Hauser L."/>
            <person name="Chang Y.J."/>
            <person name="Jeffries C.D."/>
            <person name="Munk C."/>
            <person name="Kiss H."/>
            <person name="Chain P."/>
            <person name="Han C."/>
            <person name="Brettin T."/>
            <person name="Detter J.C."/>
            <person name="Schuler E."/>
            <person name="Goker M."/>
            <person name="Rohde M."/>
            <person name="Bristow J."/>
            <person name="Eisen J.A."/>
            <person name="Markowitz V."/>
            <person name="Hugenholtz P."/>
            <person name="Kyrpides N.C."/>
            <person name="Klenk H.P."/>
        </authorList>
    </citation>
    <scope>NUCLEOTIDE SEQUENCE [LARGE SCALE GENOMIC DNA]</scope>
    <source>
        <strain evidence="3">ATCC 49802 / DSM 20745 / S 6022</strain>
    </source>
</reference>
<evidence type="ECO:0000259" key="1">
    <source>
        <dbReference type="Pfam" id="PF12867"/>
    </source>
</evidence>
<dbReference type="InterPro" id="IPR034660">
    <property type="entry name" value="DinB/YfiT-like"/>
</dbReference>
<dbReference type="KEGG" id="sti:Sthe_0683"/>
<dbReference type="eggNOG" id="COG1011">
    <property type="taxonomic scope" value="Bacteria"/>
</dbReference>
<dbReference type="HOGENOM" id="CLU_105789_3_1_0"/>
<dbReference type="Gene3D" id="1.20.120.450">
    <property type="entry name" value="dinb family like domain"/>
    <property type="match status" value="1"/>
</dbReference>
<dbReference type="EMBL" id="CP001823">
    <property type="protein sequence ID" value="ACZ38120.1"/>
    <property type="molecule type" value="Genomic_DNA"/>
</dbReference>
<dbReference type="RefSeq" id="WP_012871167.1">
    <property type="nucleotide sequence ID" value="NC_013523.1"/>
</dbReference>
<name>D1C1K3_SPHTD</name>
<keyword evidence="3" id="KW-1185">Reference proteome</keyword>
<dbReference type="STRING" id="479434.Sthe_0683"/>
<reference evidence="3" key="1">
    <citation type="submission" date="2009-11" db="EMBL/GenBank/DDBJ databases">
        <title>The complete chromosome 1 of Sphaerobacter thermophilus DSM 20745.</title>
        <authorList>
            <person name="Lucas S."/>
            <person name="Copeland A."/>
            <person name="Lapidus A."/>
            <person name="Glavina del Rio T."/>
            <person name="Dalin E."/>
            <person name="Tice H."/>
            <person name="Bruce D."/>
            <person name="Goodwin L."/>
            <person name="Pitluck S."/>
            <person name="Kyrpides N."/>
            <person name="Mavromatis K."/>
            <person name="Ivanova N."/>
            <person name="Mikhailova N."/>
            <person name="LaButti K.M."/>
            <person name="Clum A."/>
            <person name="Sun H.I."/>
            <person name="Brettin T."/>
            <person name="Detter J.C."/>
            <person name="Han C."/>
            <person name="Larimer F."/>
            <person name="Land M."/>
            <person name="Hauser L."/>
            <person name="Markowitz V."/>
            <person name="Cheng J.F."/>
            <person name="Hugenholtz P."/>
            <person name="Woyke T."/>
            <person name="Wu D."/>
            <person name="Steenblock K."/>
            <person name="Schneider S."/>
            <person name="Pukall R."/>
            <person name="Goeker M."/>
            <person name="Klenk H.P."/>
            <person name="Eisen J.A."/>
        </authorList>
    </citation>
    <scope>NUCLEOTIDE SEQUENCE [LARGE SCALE GENOMIC DNA]</scope>
    <source>
        <strain evidence="3">ATCC 49802 / DSM 20745 / S 6022</strain>
    </source>
</reference>
<sequence length="153" mass="18149">MPSEREELLERLLQYPDRVARIIEPQPVEVLRRAGPDGGWGAVEILAHLRDWDEVNLDRVRRMLEEDNPNLENFDTDFWAIERDYHAQDPRKALAAFREIRGRLVRLLSSLNEADWERRGRHPVWGEITLASFVRRIEDHDQEYLRALKDVLS</sequence>
<organism evidence="2 3">
    <name type="scientific">Sphaerobacter thermophilus (strain ATCC 49802 / DSM 20745 / KCCM 41009 / NCIMB 13125 / S 6022)</name>
    <dbReference type="NCBI Taxonomy" id="479434"/>
    <lineage>
        <taxon>Bacteria</taxon>
        <taxon>Pseudomonadati</taxon>
        <taxon>Thermomicrobiota</taxon>
        <taxon>Thermomicrobia</taxon>
        <taxon>Sphaerobacterales</taxon>
        <taxon>Sphaerobacterineae</taxon>
        <taxon>Sphaerobacteraceae</taxon>
        <taxon>Sphaerobacter</taxon>
    </lineage>
</organism>
<dbReference type="Pfam" id="PF12867">
    <property type="entry name" value="DinB_2"/>
    <property type="match status" value="1"/>
</dbReference>
<dbReference type="InterPro" id="IPR024775">
    <property type="entry name" value="DinB-like"/>
</dbReference>
<dbReference type="Proteomes" id="UP000002027">
    <property type="component" value="Chromosome 1"/>
</dbReference>